<dbReference type="Proteomes" id="UP000027616">
    <property type="component" value="Chromosome I"/>
</dbReference>
<dbReference type="STRING" id="1433126.BN938_0395"/>
<dbReference type="Gene3D" id="1.10.8.330">
    <property type="entry name" value="PG0816-like"/>
    <property type="match status" value="1"/>
</dbReference>
<dbReference type="SUPFAM" id="SSF140753">
    <property type="entry name" value="PG0816-like"/>
    <property type="match status" value="1"/>
</dbReference>
<evidence type="ECO:0000313" key="1">
    <source>
        <dbReference type="EMBL" id="CDN30500.1"/>
    </source>
</evidence>
<reference evidence="1 2" key="1">
    <citation type="journal article" date="2015" name="Genome Announc.">
        <title>Complete Genome Sequence of the Novel Leech Symbiont Mucinivorans hirudinis M3T.</title>
        <authorList>
            <person name="Nelson M.C."/>
            <person name="Bomar L."/>
            <person name="Graf J."/>
        </authorList>
    </citation>
    <scope>NUCLEOTIDE SEQUENCE [LARGE SCALE GENOMIC DNA]</scope>
    <source>
        <strain evidence="2">M3</strain>
    </source>
</reference>
<dbReference type="OrthoDB" id="1079392at2"/>
<name>A0A060R6B6_9BACT</name>
<dbReference type="InterPro" id="IPR036297">
    <property type="entry name" value="PG0816-like_sf"/>
</dbReference>
<evidence type="ECO:0008006" key="3">
    <source>
        <dbReference type="Google" id="ProtNLM"/>
    </source>
</evidence>
<dbReference type="KEGG" id="rbc:BN938_0395"/>
<dbReference type="AlphaFoldDB" id="A0A060R6B6"/>
<gene>
    <name evidence="1" type="ORF">BN938_0395</name>
</gene>
<dbReference type="Gene3D" id="1.10.8.340">
    <property type="entry name" value="PG0816-like"/>
    <property type="match status" value="1"/>
</dbReference>
<dbReference type="InterPro" id="IPR015082">
    <property type="entry name" value="DUF1896"/>
</dbReference>
<accession>A0A060R6B6</accession>
<evidence type="ECO:0000313" key="2">
    <source>
        <dbReference type="Proteomes" id="UP000027616"/>
    </source>
</evidence>
<organism evidence="1 2">
    <name type="scientific">Mucinivorans hirudinis</name>
    <dbReference type="NCBI Taxonomy" id="1433126"/>
    <lineage>
        <taxon>Bacteria</taxon>
        <taxon>Pseudomonadati</taxon>
        <taxon>Bacteroidota</taxon>
        <taxon>Bacteroidia</taxon>
        <taxon>Bacteroidales</taxon>
        <taxon>Rikenellaceae</taxon>
        <taxon>Mucinivorans</taxon>
    </lineage>
</organism>
<dbReference type="EMBL" id="HG934468">
    <property type="protein sequence ID" value="CDN30500.1"/>
    <property type="molecule type" value="Genomic_DNA"/>
</dbReference>
<sequence>MRKSHQFTEASYFKGILFVTLEENHPETPIDPQFIESRSELAEQAYEDAVREGKISVEAQEIALRVLLSGLHFSKTSIIKDILNNEFSEEVESDRVPEFALEILPELKSVFEHYNIDDAFAETPEYDHLYTELTGAIHIYFEDYGV</sequence>
<dbReference type="HOGENOM" id="CLU_116247_0_0_10"/>
<proteinExistence type="predicted"/>
<keyword evidence="2" id="KW-1185">Reference proteome</keyword>
<dbReference type="Pfam" id="PF08989">
    <property type="entry name" value="DUF1896"/>
    <property type="match status" value="1"/>
</dbReference>
<protein>
    <recommendedName>
        <fullName evidence="3">DUF1896 domain-containing protein</fullName>
    </recommendedName>
</protein>